<accession>F0SLQ2</accession>
<protein>
    <submittedName>
        <fullName evidence="2">Uncharacterized protein</fullName>
    </submittedName>
</protein>
<evidence type="ECO:0000256" key="1">
    <source>
        <dbReference type="SAM" id="Coils"/>
    </source>
</evidence>
<reference evidence="3" key="1">
    <citation type="submission" date="2011-02" db="EMBL/GenBank/DDBJ databases">
        <title>The complete genome of Planctomyces brasiliensis DSM 5305.</title>
        <authorList>
            <person name="Lucas S."/>
            <person name="Copeland A."/>
            <person name="Lapidus A."/>
            <person name="Bruce D."/>
            <person name="Goodwin L."/>
            <person name="Pitluck S."/>
            <person name="Kyrpides N."/>
            <person name="Mavromatis K."/>
            <person name="Pagani I."/>
            <person name="Ivanova N."/>
            <person name="Ovchinnikova G."/>
            <person name="Lu M."/>
            <person name="Detter J.C."/>
            <person name="Han C."/>
            <person name="Land M."/>
            <person name="Hauser L."/>
            <person name="Markowitz V."/>
            <person name="Cheng J.-F."/>
            <person name="Hugenholtz P."/>
            <person name="Woyke T."/>
            <person name="Wu D."/>
            <person name="Tindall B."/>
            <person name="Pomrenke H.G."/>
            <person name="Brambilla E."/>
            <person name="Klenk H.-P."/>
            <person name="Eisen J.A."/>
        </authorList>
    </citation>
    <scope>NUCLEOTIDE SEQUENCE [LARGE SCALE GENOMIC DNA]</scope>
    <source>
        <strain evidence="3">ATCC 49424 / DSM 5305 / JCM 21570 / NBRC 103401 / IFAM 1448</strain>
    </source>
</reference>
<name>F0SLQ2_RUBBR</name>
<dbReference type="RefSeq" id="WP_013627526.1">
    <property type="nucleotide sequence ID" value="NC_015174.1"/>
</dbReference>
<dbReference type="OrthoDB" id="291901at2"/>
<sequence>MAVRLTERVGDWRADSQVDRSERLVRNVALAGLQSRNGYRYSEASLRDAAKLYEGKPVFLDHARPGVRPQERSTRDLVGAIENVRFDEGRLRGDIDVLDTESGRTFLALATAEHGAVGMSHVVLARRSHDRQLVEAIEEVISVDAVVFPATTQSLREQTDAGEEQPERLPGSFEETLALLDAVIAERSYGQRVATFVAHVVTDSGDQHEVREWTRDDEGAIAIQEPATPVTWDELQSPEWQDRLRAGEKPETAEQLRQLQQKYRQMLQEREASERTTRLIQEAGLPADAVSECFRKGLAAIEDEGHQRELIAERVRWWRGQREQRPGSWQRSGETAGASTEVFVQAVRRR</sequence>
<dbReference type="EMBL" id="CP002546">
    <property type="protein sequence ID" value="ADY58793.1"/>
    <property type="molecule type" value="Genomic_DNA"/>
</dbReference>
<dbReference type="Proteomes" id="UP000006860">
    <property type="component" value="Chromosome"/>
</dbReference>
<proteinExistence type="predicted"/>
<dbReference type="KEGG" id="pbs:Plabr_1177"/>
<evidence type="ECO:0000313" key="3">
    <source>
        <dbReference type="Proteomes" id="UP000006860"/>
    </source>
</evidence>
<gene>
    <name evidence="2" type="ordered locus">Plabr_1177</name>
</gene>
<keyword evidence="1" id="KW-0175">Coiled coil</keyword>
<keyword evidence="3" id="KW-1185">Reference proteome</keyword>
<dbReference type="AlphaFoldDB" id="F0SLQ2"/>
<organism evidence="2 3">
    <name type="scientific">Rubinisphaera brasiliensis (strain ATCC 49424 / DSM 5305 / JCM 21570 / IAM 15109 / NBRC 103401 / IFAM 1448)</name>
    <name type="common">Planctomyces brasiliensis</name>
    <dbReference type="NCBI Taxonomy" id="756272"/>
    <lineage>
        <taxon>Bacteria</taxon>
        <taxon>Pseudomonadati</taxon>
        <taxon>Planctomycetota</taxon>
        <taxon>Planctomycetia</taxon>
        <taxon>Planctomycetales</taxon>
        <taxon>Planctomycetaceae</taxon>
        <taxon>Rubinisphaera</taxon>
    </lineage>
</organism>
<feature type="coiled-coil region" evidence="1">
    <location>
        <begin position="249"/>
        <end position="276"/>
    </location>
</feature>
<dbReference type="STRING" id="756272.Plabr_1177"/>
<evidence type="ECO:0000313" key="2">
    <source>
        <dbReference type="EMBL" id="ADY58793.1"/>
    </source>
</evidence>
<dbReference type="HOGENOM" id="CLU_791986_0_0_0"/>